<dbReference type="AlphaFoldDB" id="A0A9D3Y253"/>
<accession>A0A9D3Y253</accession>
<reference evidence="2" key="2">
    <citation type="submission" date="2020-11" db="EMBL/GenBank/DDBJ databases">
        <authorList>
            <person name="McCartney M.A."/>
            <person name="Auch B."/>
            <person name="Kono T."/>
            <person name="Mallez S."/>
            <person name="Becker A."/>
            <person name="Gohl D.M."/>
            <person name="Silverstein K.A.T."/>
            <person name="Koren S."/>
            <person name="Bechman K.B."/>
            <person name="Herman A."/>
            <person name="Abrahante J.E."/>
            <person name="Garbe J."/>
        </authorList>
    </citation>
    <scope>NUCLEOTIDE SEQUENCE</scope>
    <source>
        <strain evidence="2">Duluth1</strain>
        <tissue evidence="2">Whole animal</tissue>
    </source>
</reference>
<evidence type="ECO:0000313" key="2">
    <source>
        <dbReference type="EMBL" id="KAH3692536.1"/>
    </source>
</evidence>
<dbReference type="Proteomes" id="UP000828390">
    <property type="component" value="Unassembled WGS sequence"/>
</dbReference>
<organism evidence="2 3">
    <name type="scientific">Dreissena polymorpha</name>
    <name type="common">Zebra mussel</name>
    <name type="synonym">Mytilus polymorpha</name>
    <dbReference type="NCBI Taxonomy" id="45954"/>
    <lineage>
        <taxon>Eukaryota</taxon>
        <taxon>Metazoa</taxon>
        <taxon>Spiralia</taxon>
        <taxon>Lophotrochozoa</taxon>
        <taxon>Mollusca</taxon>
        <taxon>Bivalvia</taxon>
        <taxon>Autobranchia</taxon>
        <taxon>Heteroconchia</taxon>
        <taxon>Euheterodonta</taxon>
        <taxon>Imparidentia</taxon>
        <taxon>Neoheterodontei</taxon>
        <taxon>Myida</taxon>
        <taxon>Dreissenoidea</taxon>
        <taxon>Dreissenidae</taxon>
        <taxon>Dreissena</taxon>
    </lineage>
</organism>
<comment type="caution">
    <text evidence="2">The sequence shown here is derived from an EMBL/GenBank/DDBJ whole genome shotgun (WGS) entry which is preliminary data.</text>
</comment>
<feature type="compositionally biased region" description="Polar residues" evidence="1">
    <location>
        <begin position="1"/>
        <end position="32"/>
    </location>
</feature>
<protein>
    <submittedName>
        <fullName evidence="2">Uncharacterized protein</fullName>
    </submittedName>
</protein>
<evidence type="ECO:0000256" key="1">
    <source>
        <dbReference type="SAM" id="MobiDB-lite"/>
    </source>
</evidence>
<feature type="region of interest" description="Disordered" evidence="1">
    <location>
        <begin position="1"/>
        <end position="45"/>
    </location>
</feature>
<keyword evidence="3" id="KW-1185">Reference proteome</keyword>
<dbReference type="EMBL" id="JAIWYP010000021">
    <property type="protein sequence ID" value="KAH3692536.1"/>
    <property type="molecule type" value="Genomic_DNA"/>
</dbReference>
<gene>
    <name evidence="2" type="ORF">DPMN_193085</name>
</gene>
<name>A0A9D3Y253_DREPO</name>
<evidence type="ECO:0000313" key="3">
    <source>
        <dbReference type="Proteomes" id="UP000828390"/>
    </source>
</evidence>
<reference evidence="2" key="1">
    <citation type="journal article" date="2019" name="bioRxiv">
        <title>The Genome of the Zebra Mussel, Dreissena polymorpha: A Resource for Invasive Species Research.</title>
        <authorList>
            <person name="McCartney M.A."/>
            <person name="Auch B."/>
            <person name="Kono T."/>
            <person name="Mallez S."/>
            <person name="Zhang Y."/>
            <person name="Obille A."/>
            <person name="Becker A."/>
            <person name="Abrahante J.E."/>
            <person name="Garbe J."/>
            <person name="Badalamenti J.P."/>
            <person name="Herman A."/>
            <person name="Mangelson H."/>
            <person name="Liachko I."/>
            <person name="Sullivan S."/>
            <person name="Sone E.D."/>
            <person name="Koren S."/>
            <person name="Silverstein K.A.T."/>
            <person name="Beckman K.B."/>
            <person name="Gohl D.M."/>
        </authorList>
    </citation>
    <scope>NUCLEOTIDE SEQUENCE</scope>
    <source>
        <strain evidence="2">Duluth1</strain>
        <tissue evidence="2">Whole animal</tissue>
    </source>
</reference>
<sequence>MHRATTTDWIIQTGTPRNNDGVDHNQTGTPHSNDGLDHYQTGTPRSNEGLDHFQTGVNEPQCRFWTELQNYTNQKREPLFPTIDEPFIFSYILNGECLEMGVFFSVSRSH</sequence>
<proteinExistence type="predicted"/>